<keyword evidence="3" id="KW-0963">Cytoplasm</keyword>
<dbReference type="PANTHER" id="PTHR19134:SF449">
    <property type="entry name" value="TYROSINE-PROTEIN PHOSPHATASE 1"/>
    <property type="match status" value="1"/>
</dbReference>
<keyword evidence="6" id="KW-0904">Protein phosphatase</keyword>
<evidence type="ECO:0000313" key="10">
    <source>
        <dbReference type="EMBL" id="KAH7421748.1"/>
    </source>
</evidence>
<evidence type="ECO:0000259" key="9">
    <source>
        <dbReference type="PROSITE" id="PS50056"/>
    </source>
</evidence>
<dbReference type="InterPro" id="IPR016130">
    <property type="entry name" value="Tyr_Pase_AS"/>
</dbReference>
<keyword evidence="11" id="KW-1185">Reference proteome</keyword>
<dbReference type="InterPro" id="IPR003595">
    <property type="entry name" value="Tyr_Pase_cat"/>
</dbReference>
<dbReference type="InterPro" id="IPR000242">
    <property type="entry name" value="PTP_cat"/>
</dbReference>
<dbReference type="PANTHER" id="PTHR19134">
    <property type="entry name" value="RECEPTOR-TYPE TYROSINE-PROTEIN PHOSPHATASE"/>
    <property type="match status" value="1"/>
</dbReference>
<dbReference type="InterPro" id="IPR029021">
    <property type="entry name" value="Prot-tyrosine_phosphatase-like"/>
</dbReference>
<feature type="domain" description="Tyrosine-protein phosphatase" evidence="8">
    <location>
        <begin position="163"/>
        <end position="433"/>
    </location>
</feature>
<dbReference type="PROSITE" id="PS50055">
    <property type="entry name" value="TYR_PHOSPHATASE_PTP"/>
    <property type="match status" value="1"/>
</dbReference>
<keyword evidence="4" id="KW-0597">Phosphoprotein</keyword>
<evidence type="ECO:0000313" key="11">
    <source>
        <dbReference type="Proteomes" id="UP000825935"/>
    </source>
</evidence>
<evidence type="ECO:0000256" key="1">
    <source>
        <dbReference type="ARBA" id="ARBA00004496"/>
    </source>
</evidence>
<comment type="caution">
    <text evidence="10">The sequence shown here is derived from an EMBL/GenBank/DDBJ whole genome shotgun (WGS) entry which is preliminary data.</text>
</comment>
<evidence type="ECO:0000256" key="3">
    <source>
        <dbReference type="ARBA" id="ARBA00022490"/>
    </source>
</evidence>
<evidence type="ECO:0000259" key="8">
    <source>
        <dbReference type="PROSITE" id="PS50055"/>
    </source>
</evidence>
<accession>A0A8T2TGX5</accession>
<dbReference type="EC" id="3.1.3.48" evidence="2"/>
<dbReference type="PROSITE" id="PS00383">
    <property type="entry name" value="TYR_PHOSPHATASE_1"/>
    <property type="match status" value="1"/>
</dbReference>
<dbReference type="Gene3D" id="3.90.190.10">
    <property type="entry name" value="Protein tyrosine phosphatase superfamily"/>
    <property type="match status" value="1"/>
</dbReference>
<evidence type="ECO:0000256" key="2">
    <source>
        <dbReference type="ARBA" id="ARBA00013064"/>
    </source>
</evidence>
<keyword evidence="5" id="KW-0378">Hydrolase</keyword>
<dbReference type="PROSITE" id="PS50056">
    <property type="entry name" value="TYR_PHOSPHATASE_2"/>
    <property type="match status" value="1"/>
</dbReference>
<evidence type="ECO:0000256" key="7">
    <source>
        <dbReference type="SAM" id="MobiDB-lite"/>
    </source>
</evidence>
<evidence type="ECO:0000256" key="4">
    <source>
        <dbReference type="ARBA" id="ARBA00022553"/>
    </source>
</evidence>
<protein>
    <recommendedName>
        <fullName evidence="2">protein-tyrosine-phosphatase</fullName>
        <ecNumber evidence="2">3.1.3.48</ecNumber>
    </recommendedName>
</protein>
<proteinExistence type="predicted"/>
<dbReference type="InterPro" id="IPR050348">
    <property type="entry name" value="Protein-Tyr_Phosphatase"/>
</dbReference>
<dbReference type="PRINTS" id="PR00700">
    <property type="entry name" value="PRTYPHPHTASE"/>
</dbReference>
<comment type="subcellular location">
    <subcellularLocation>
        <location evidence="1">Cytoplasm</location>
    </subcellularLocation>
</comment>
<dbReference type="OrthoDB" id="10253954at2759"/>
<gene>
    <name evidence="10" type="ORF">KP509_13G073800</name>
</gene>
<dbReference type="FunFam" id="3.90.190.10:FF:000045">
    <property type="entry name" value="Tyrosine-protein phosphatase non-receptor type 12"/>
    <property type="match status" value="1"/>
</dbReference>
<sequence>MKISKQIFLLHPRRSSLQLSCLYLRPSCGFSSRLLHIVSYSRDQGHSVHSARNRLYCFSVSAKMGNSQSGVCPDSPAMERSPHPSTAEGAGNMHINSPATPPSSLIRKFSSVSPTSPERVELLHHIAASPTRDSLAKPLTRKQVAHCKETLSQLLKKFKSHVIDREFDVLRSERLQATKLLACTTVGRMESNLPKNRYLDIIPYDDTRVILEENRNGQSSSYINASYVRDPSYGPLPKFIATQGPLPHTNADFWEMVVQQQCPVIVMLTGLVDRNDEMVKCDNYFPSQSNESLTYGRFRITNKETTTSQNSVIYRLLEIETLQSGDSAPIPVLHMQLEWPDYGIPSSTESVREMVRTNYRIPSNFGPFVVHCSAGIGRTGTYCTIDHTLRRILLGDRKAVDMMRTVRCFRQQRLGMVQTREQYAFCYAAVIEELQNLLG</sequence>
<dbReference type="SMART" id="SM00404">
    <property type="entry name" value="PTPc_motif"/>
    <property type="match status" value="1"/>
</dbReference>
<dbReference type="GO" id="GO:0004725">
    <property type="term" value="F:protein tyrosine phosphatase activity"/>
    <property type="evidence" value="ECO:0007669"/>
    <property type="project" value="UniProtKB-EC"/>
</dbReference>
<feature type="domain" description="Tyrosine specific protein phosphatases" evidence="9">
    <location>
        <begin position="349"/>
        <end position="424"/>
    </location>
</feature>
<dbReference type="SMART" id="SM00194">
    <property type="entry name" value="PTPc"/>
    <property type="match status" value="1"/>
</dbReference>
<dbReference type="Pfam" id="PF00102">
    <property type="entry name" value="Y_phosphatase"/>
    <property type="match status" value="1"/>
</dbReference>
<evidence type="ECO:0000256" key="5">
    <source>
        <dbReference type="ARBA" id="ARBA00022801"/>
    </source>
</evidence>
<evidence type="ECO:0000256" key="6">
    <source>
        <dbReference type="ARBA" id="ARBA00022912"/>
    </source>
</evidence>
<dbReference type="OMA" id="KYTIWLL"/>
<name>A0A8T2TGX5_CERRI</name>
<dbReference type="GO" id="GO:0005737">
    <property type="term" value="C:cytoplasm"/>
    <property type="evidence" value="ECO:0007669"/>
    <property type="project" value="UniProtKB-SubCell"/>
</dbReference>
<feature type="region of interest" description="Disordered" evidence="7">
    <location>
        <begin position="69"/>
        <end position="110"/>
    </location>
</feature>
<dbReference type="SUPFAM" id="SSF52799">
    <property type="entry name" value="(Phosphotyrosine protein) phosphatases II"/>
    <property type="match status" value="1"/>
</dbReference>
<dbReference type="AlphaFoldDB" id="A0A8T2TGX5"/>
<reference evidence="10" key="1">
    <citation type="submission" date="2021-08" db="EMBL/GenBank/DDBJ databases">
        <title>WGS assembly of Ceratopteris richardii.</title>
        <authorList>
            <person name="Marchant D.B."/>
            <person name="Chen G."/>
            <person name="Jenkins J."/>
            <person name="Shu S."/>
            <person name="Leebens-Mack J."/>
            <person name="Grimwood J."/>
            <person name="Schmutz J."/>
            <person name="Soltis P."/>
            <person name="Soltis D."/>
            <person name="Chen Z.-H."/>
        </authorList>
    </citation>
    <scope>NUCLEOTIDE SEQUENCE</scope>
    <source>
        <strain evidence="10">Whitten #5841</strain>
        <tissue evidence="10">Leaf</tissue>
    </source>
</reference>
<dbReference type="InterPro" id="IPR000387">
    <property type="entry name" value="Tyr_Pase_dom"/>
</dbReference>
<dbReference type="Proteomes" id="UP000825935">
    <property type="component" value="Chromosome 13"/>
</dbReference>
<dbReference type="EMBL" id="CM035418">
    <property type="protein sequence ID" value="KAH7421748.1"/>
    <property type="molecule type" value="Genomic_DNA"/>
</dbReference>
<organism evidence="10 11">
    <name type="scientific">Ceratopteris richardii</name>
    <name type="common">Triangle waterfern</name>
    <dbReference type="NCBI Taxonomy" id="49495"/>
    <lineage>
        <taxon>Eukaryota</taxon>
        <taxon>Viridiplantae</taxon>
        <taxon>Streptophyta</taxon>
        <taxon>Embryophyta</taxon>
        <taxon>Tracheophyta</taxon>
        <taxon>Polypodiopsida</taxon>
        <taxon>Polypodiidae</taxon>
        <taxon>Polypodiales</taxon>
        <taxon>Pteridineae</taxon>
        <taxon>Pteridaceae</taxon>
        <taxon>Parkerioideae</taxon>
        <taxon>Ceratopteris</taxon>
    </lineage>
</organism>